<keyword evidence="4 6" id="KW-1133">Transmembrane helix</keyword>
<feature type="transmembrane region" description="Helical" evidence="6">
    <location>
        <begin position="410"/>
        <end position="439"/>
    </location>
</feature>
<dbReference type="SUPFAM" id="SSF103473">
    <property type="entry name" value="MFS general substrate transporter"/>
    <property type="match status" value="1"/>
</dbReference>
<gene>
    <name evidence="8" type="ORF">D7I47_06890</name>
</gene>
<evidence type="ECO:0000256" key="2">
    <source>
        <dbReference type="ARBA" id="ARBA00022448"/>
    </source>
</evidence>
<keyword evidence="3 6" id="KW-0812">Transmembrane</keyword>
<feature type="transmembrane region" description="Helical" evidence="6">
    <location>
        <begin position="385"/>
        <end position="404"/>
    </location>
</feature>
<evidence type="ECO:0000256" key="3">
    <source>
        <dbReference type="ARBA" id="ARBA00022692"/>
    </source>
</evidence>
<feature type="transmembrane region" description="Helical" evidence="6">
    <location>
        <begin position="152"/>
        <end position="178"/>
    </location>
</feature>
<accession>A0A387B8D0</accession>
<dbReference type="GO" id="GO:0005886">
    <property type="term" value="C:plasma membrane"/>
    <property type="evidence" value="ECO:0007669"/>
    <property type="project" value="UniProtKB-SubCell"/>
</dbReference>
<dbReference type="PANTHER" id="PTHR12778">
    <property type="entry name" value="SOLUTE CARRIER FAMILY 33 ACETYL-COA TRANSPORTER -RELATED"/>
    <property type="match status" value="1"/>
</dbReference>
<feature type="domain" description="Major facilitator superfamily (MFS) profile" evidence="7">
    <location>
        <begin position="52"/>
        <end position="443"/>
    </location>
</feature>
<reference evidence="9" key="1">
    <citation type="submission" date="2018-09" db="EMBL/GenBank/DDBJ databases">
        <title>Genome sequencing of strain 2DFWR-13.</title>
        <authorList>
            <person name="Heo J."/>
            <person name="Kim S.-J."/>
            <person name="Kwon S.-W."/>
        </authorList>
    </citation>
    <scope>NUCLEOTIDE SEQUENCE [LARGE SCALE GENOMIC DNA]</scope>
    <source>
        <strain evidence="9">2DFWR-13</strain>
    </source>
</reference>
<evidence type="ECO:0000313" key="8">
    <source>
        <dbReference type="EMBL" id="AYF98008.1"/>
    </source>
</evidence>
<feature type="transmembrane region" description="Helical" evidence="6">
    <location>
        <begin position="190"/>
        <end position="211"/>
    </location>
</feature>
<dbReference type="EMBL" id="CP032630">
    <property type="protein sequence ID" value="AYF98008.1"/>
    <property type="molecule type" value="Genomic_DNA"/>
</dbReference>
<keyword evidence="5 6" id="KW-0472">Membrane</keyword>
<feature type="transmembrane region" description="Helical" evidence="6">
    <location>
        <begin position="60"/>
        <end position="81"/>
    </location>
</feature>
<sequence>MVVRPTARAAPRWDHRATDPIDAKAASMTLPAPEPLTPELATPPAPELPSRTWRFTVIGVLYLVTDIGFAFFLGALTTILLNGGMPPATVGAISLVGLVYVLRFAIGPIVDRYGSVRFGHYRSWIVVTQLLVIGALLWLATIDPLASPGLLVLALAAVLVPSAFHDAAVNGLAVRLLAPRERGIGNGIQVGAATISAVIGTGLALIVYDAIGWTPTVLLLAALFVLPLVVMAFFHEAGGFTVPRRVPWEALPGFFRSRRRAVFVVLIVPALCLGPYLVTAIQSAMLLDAGWSLSRIGVVLGTVSPIAGLLGGLVVGWLISRFGRLVPLLAVGALYAVGIFGLLPLAMGVAWDTPATVALVVLYLSYASAGVWVYTIAMDNTRPELAATDFSLQIGVIGLLRLGLNSGGLALIAVAGFPLLVTLAGLLTVAGVTVAAFWARGDRGGTGS</sequence>
<feature type="transmembrane region" description="Helical" evidence="6">
    <location>
        <begin position="261"/>
        <end position="284"/>
    </location>
</feature>
<organism evidence="8 9">
    <name type="scientific">Protaetiibacter intestinalis</name>
    <dbReference type="NCBI Taxonomy" id="2419774"/>
    <lineage>
        <taxon>Bacteria</taxon>
        <taxon>Bacillati</taxon>
        <taxon>Actinomycetota</taxon>
        <taxon>Actinomycetes</taxon>
        <taxon>Micrococcales</taxon>
        <taxon>Microbacteriaceae</taxon>
        <taxon>Protaetiibacter</taxon>
    </lineage>
</organism>
<dbReference type="Pfam" id="PF07690">
    <property type="entry name" value="MFS_1"/>
    <property type="match status" value="1"/>
</dbReference>
<comment type="subcellular location">
    <subcellularLocation>
        <location evidence="1">Cell membrane</location>
        <topology evidence="1">Multi-pass membrane protein</topology>
    </subcellularLocation>
</comment>
<feature type="transmembrane region" description="Helical" evidence="6">
    <location>
        <begin position="121"/>
        <end position="140"/>
    </location>
</feature>
<dbReference type="PANTHER" id="PTHR12778:SF10">
    <property type="entry name" value="MAJOR FACILITATOR SUPERFAMILY DOMAIN-CONTAINING PROTEIN 3"/>
    <property type="match status" value="1"/>
</dbReference>
<protein>
    <submittedName>
        <fullName evidence="8">MFS transporter</fullName>
    </submittedName>
</protein>
<dbReference type="PROSITE" id="PS50850">
    <property type="entry name" value="MFS"/>
    <property type="match status" value="1"/>
</dbReference>
<evidence type="ECO:0000256" key="6">
    <source>
        <dbReference type="SAM" id="Phobius"/>
    </source>
</evidence>
<dbReference type="InterPro" id="IPR020846">
    <property type="entry name" value="MFS_dom"/>
</dbReference>
<dbReference type="AlphaFoldDB" id="A0A387B8D0"/>
<name>A0A387B8D0_9MICO</name>
<dbReference type="InterPro" id="IPR011701">
    <property type="entry name" value="MFS"/>
</dbReference>
<feature type="transmembrane region" description="Helical" evidence="6">
    <location>
        <begin position="217"/>
        <end position="240"/>
    </location>
</feature>
<dbReference type="GO" id="GO:0022857">
    <property type="term" value="F:transmembrane transporter activity"/>
    <property type="evidence" value="ECO:0007669"/>
    <property type="project" value="InterPro"/>
</dbReference>
<dbReference type="Proteomes" id="UP000278886">
    <property type="component" value="Chromosome"/>
</dbReference>
<evidence type="ECO:0000256" key="1">
    <source>
        <dbReference type="ARBA" id="ARBA00004651"/>
    </source>
</evidence>
<evidence type="ECO:0000256" key="5">
    <source>
        <dbReference type="ARBA" id="ARBA00023136"/>
    </source>
</evidence>
<evidence type="ECO:0000256" key="4">
    <source>
        <dbReference type="ARBA" id="ARBA00022989"/>
    </source>
</evidence>
<dbReference type="InterPro" id="IPR036259">
    <property type="entry name" value="MFS_trans_sf"/>
</dbReference>
<dbReference type="InterPro" id="IPR004752">
    <property type="entry name" value="AmpG_permease/AT-1"/>
</dbReference>
<evidence type="ECO:0000259" key="7">
    <source>
        <dbReference type="PROSITE" id="PS50850"/>
    </source>
</evidence>
<evidence type="ECO:0000313" key="9">
    <source>
        <dbReference type="Proteomes" id="UP000278886"/>
    </source>
</evidence>
<dbReference type="Gene3D" id="1.20.1250.20">
    <property type="entry name" value="MFS general substrate transporter like domains"/>
    <property type="match status" value="1"/>
</dbReference>
<feature type="transmembrane region" description="Helical" evidence="6">
    <location>
        <begin position="357"/>
        <end position="378"/>
    </location>
</feature>
<feature type="transmembrane region" description="Helical" evidence="6">
    <location>
        <begin position="326"/>
        <end position="351"/>
    </location>
</feature>
<proteinExistence type="predicted"/>
<keyword evidence="9" id="KW-1185">Reference proteome</keyword>
<dbReference type="KEGG" id="lyd:D7I47_06890"/>
<feature type="transmembrane region" description="Helical" evidence="6">
    <location>
        <begin position="87"/>
        <end position="109"/>
    </location>
</feature>
<feature type="transmembrane region" description="Helical" evidence="6">
    <location>
        <begin position="296"/>
        <end position="319"/>
    </location>
</feature>
<keyword evidence="2" id="KW-0813">Transport</keyword>